<dbReference type="EMBL" id="JABEZZ010000006">
    <property type="protein sequence ID" value="MBA0588577.1"/>
    <property type="molecule type" value="Genomic_DNA"/>
</dbReference>
<dbReference type="KEGG" id="gra:105800477"/>
<dbReference type="InterPro" id="IPR038933">
    <property type="entry name" value="Ovate"/>
</dbReference>
<reference evidence="9 11" key="1">
    <citation type="journal article" date="2012" name="Nature">
        <title>Repeated polyploidization of Gossypium genomes and the evolution of spinnable cotton fibres.</title>
        <authorList>
            <person name="Paterson A.H."/>
            <person name="Wendel J.F."/>
            <person name="Gundlach H."/>
            <person name="Guo H."/>
            <person name="Jenkins J."/>
            <person name="Jin D."/>
            <person name="Llewellyn D."/>
            <person name="Showmaker K.C."/>
            <person name="Shu S."/>
            <person name="Udall J."/>
            <person name="Yoo M.J."/>
            <person name="Byers R."/>
            <person name="Chen W."/>
            <person name="Doron-Faigenboim A."/>
            <person name="Duke M.V."/>
            <person name="Gong L."/>
            <person name="Grimwood J."/>
            <person name="Grover C."/>
            <person name="Grupp K."/>
            <person name="Hu G."/>
            <person name="Lee T.H."/>
            <person name="Li J."/>
            <person name="Lin L."/>
            <person name="Liu T."/>
            <person name="Marler B.S."/>
            <person name="Page J.T."/>
            <person name="Roberts A.W."/>
            <person name="Romanel E."/>
            <person name="Sanders W.S."/>
            <person name="Szadkowski E."/>
            <person name="Tan X."/>
            <person name="Tang H."/>
            <person name="Xu C."/>
            <person name="Wang J."/>
            <person name="Wang Z."/>
            <person name="Zhang D."/>
            <person name="Zhang L."/>
            <person name="Ashrafi H."/>
            <person name="Bedon F."/>
            <person name="Bowers J.E."/>
            <person name="Brubaker C.L."/>
            <person name="Chee P.W."/>
            <person name="Das S."/>
            <person name="Gingle A.R."/>
            <person name="Haigler C.H."/>
            <person name="Harker D."/>
            <person name="Hoffmann L.V."/>
            <person name="Hovav R."/>
            <person name="Jones D.C."/>
            <person name="Lemke C."/>
            <person name="Mansoor S."/>
            <person name="ur Rahman M."/>
            <person name="Rainville L.N."/>
            <person name="Rambani A."/>
            <person name="Reddy U.K."/>
            <person name="Rong J.K."/>
            <person name="Saranga Y."/>
            <person name="Scheffler B.E."/>
            <person name="Scheffler J.A."/>
            <person name="Stelly D.M."/>
            <person name="Triplett B.A."/>
            <person name="Van Deynze A."/>
            <person name="Vaslin M.F."/>
            <person name="Waghmare V.N."/>
            <person name="Walford S.A."/>
            <person name="Wright R.J."/>
            <person name="Zaki E.A."/>
            <person name="Zhang T."/>
            <person name="Dennis E.S."/>
            <person name="Mayer K.F."/>
            <person name="Peterson D.G."/>
            <person name="Rokhsar D.S."/>
            <person name="Wang X."/>
            <person name="Schmutz J."/>
        </authorList>
    </citation>
    <scope>NUCLEOTIDE SEQUENCE [LARGE SCALE GENOMIC DNA]</scope>
</reference>
<dbReference type="PANTHER" id="PTHR33057:SF151">
    <property type="entry name" value="TRANSCRIPTION REPRESSOR OFP1"/>
    <property type="match status" value="1"/>
</dbReference>
<dbReference type="eggNOG" id="ENOG502RTS2">
    <property type="taxonomic scope" value="Eukaryota"/>
</dbReference>
<evidence type="ECO:0000256" key="1">
    <source>
        <dbReference type="ARBA" id="ARBA00004123"/>
    </source>
</evidence>
<evidence type="ECO:0000256" key="5">
    <source>
        <dbReference type="ARBA" id="ARBA00023242"/>
    </source>
</evidence>
<dbReference type="OrthoDB" id="1928390at2759"/>
<dbReference type="PROSITE" id="PS51754">
    <property type="entry name" value="OVATE"/>
    <property type="match status" value="1"/>
</dbReference>
<feature type="compositionally biased region" description="Low complexity" evidence="7">
    <location>
        <begin position="214"/>
        <end position="226"/>
    </location>
</feature>
<evidence type="ECO:0000256" key="3">
    <source>
        <dbReference type="ARBA" id="ARBA00023015"/>
    </source>
</evidence>
<evidence type="ECO:0000256" key="4">
    <source>
        <dbReference type="ARBA" id="ARBA00023163"/>
    </source>
</evidence>
<dbReference type="STRING" id="29730.A0A0D2T3B1"/>
<dbReference type="AlphaFoldDB" id="A0A0D2T3B1"/>
<gene>
    <name evidence="9" type="ORF">B456_006G234600</name>
    <name evidence="10" type="ORF">Gorai_001673</name>
</gene>
<keyword evidence="4 6" id="KW-0804">Transcription</keyword>
<dbReference type="Proteomes" id="UP000593578">
    <property type="component" value="Unassembled WGS sequence"/>
</dbReference>
<dbReference type="InterPro" id="IPR025830">
    <property type="entry name" value="DNA_bnd_dom_ovate"/>
</dbReference>
<feature type="region of interest" description="Disordered" evidence="7">
    <location>
        <begin position="27"/>
        <end position="59"/>
    </location>
</feature>
<feature type="compositionally biased region" description="Low complexity" evidence="7">
    <location>
        <begin position="27"/>
        <end position="39"/>
    </location>
</feature>
<dbReference type="EMBL" id="CM001745">
    <property type="protein sequence ID" value="KJB38050.1"/>
    <property type="molecule type" value="Genomic_DNA"/>
</dbReference>
<evidence type="ECO:0000256" key="7">
    <source>
        <dbReference type="SAM" id="MobiDB-lite"/>
    </source>
</evidence>
<evidence type="ECO:0000313" key="11">
    <source>
        <dbReference type="Proteomes" id="UP000032304"/>
    </source>
</evidence>
<feature type="region of interest" description="Disordered" evidence="7">
    <location>
        <begin position="205"/>
        <end position="226"/>
    </location>
</feature>
<dbReference type="GO" id="GO:0045892">
    <property type="term" value="P:negative regulation of DNA-templated transcription"/>
    <property type="evidence" value="ECO:0007669"/>
    <property type="project" value="UniProtKB-UniRule"/>
</dbReference>
<keyword evidence="11" id="KW-1185">Reference proteome</keyword>
<evidence type="ECO:0000256" key="2">
    <source>
        <dbReference type="ARBA" id="ARBA00022491"/>
    </source>
</evidence>
<dbReference type="InterPro" id="IPR006458">
    <property type="entry name" value="Ovate_C"/>
</dbReference>
<proteinExistence type="predicted"/>
<evidence type="ECO:0000313" key="10">
    <source>
        <dbReference type="EMBL" id="MBA0588577.1"/>
    </source>
</evidence>
<sequence length="295" mass="33769">MGNYKFRLSDMIPNVWFYKLKDMANSNRTRNHSSNSNNNNRKKQNPVSPSSKTKQPHHFYPRKSYYFTRELIPADNRFYASPTKTKSIDPHIFPDPPRKSSKQQRSKKLNTKLVVASSLPPSSDDSTLKHEFRADCILTTESFDNMVSWSHNKLPPIITKAAKEPTKYRTSSVSVKVVKQDKKNIRVNSPGVRLRVNSPRIASRRIQAAQGRKSVSSSSSSSLSGSCAVVKSSCDPQRDFRESMVEMIMENNIRASKDLEDLLACYLSLNSDEYHDVIIKVFKQIWFDLSNVRMN</sequence>
<evidence type="ECO:0000256" key="6">
    <source>
        <dbReference type="RuleBase" id="RU367028"/>
    </source>
</evidence>
<dbReference type="Gramene" id="KJB38050">
    <property type="protein sequence ID" value="KJB38050"/>
    <property type="gene ID" value="B456_006G234600"/>
</dbReference>
<dbReference type="GO" id="GO:0005634">
    <property type="term" value="C:nucleus"/>
    <property type="evidence" value="ECO:0007669"/>
    <property type="project" value="UniProtKB-SubCell"/>
</dbReference>
<organism evidence="9 11">
    <name type="scientific">Gossypium raimondii</name>
    <name type="common">Peruvian cotton</name>
    <name type="synonym">Gossypium klotzschianum subsp. raimondii</name>
    <dbReference type="NCBI Taxonomy" id="29730"/>
    <lineage>
        <taxon>Eukaryota</taxon>
        <taxon>Viridiplantae</taxon>
        <taxon>Streptophyta</taxon>
        <taxon>Embryophyta</taxon>
        <taxon>Tracheophyta</taxon>
        <taxon>Spermatophyta</taxon>
        <taxon>Magnoliopsida</taxon>
        <taxon>eudicotyledons</taxon>
        <taxon>Gunneridae</taxon>
        <taxon>Pentapetalae</taxon>
        <taxon>rosids</taxon>
        <taxon>malvids</taxon>
        <taxon>Malvales</taxon>
        <taxon>Malvaceae</taxon>
        <taxon>Malvoideae</taxon>
        <taxon>Gossypium</taxon>
    </lineage>
</organism>
<protein>
    <recommendedName>
        <fullName evidence="6">Transcription repressor</fullName>
    </recommendedName>
    <alternativeName>
        <fullName evidence="6">Ovate family protein</fullName>
    </alternativeName>
</protein>
<feature type="region of interest" description="Disordered" evidence="7">
    <location>
        <begin position="83"/>
        <end position="107"/>
    </location>
</feature>
<reference evidence="10" key="3">
    <citation type="submission" date="2020-04" db="EMBL/GenBank/DDBJ databases">
        <authorList>
            <person name="Grover C.E."/>
            <person name="Arick M.A. II"/>
            <person name="Thrash A."/>
            <person name="Conover J.L."/>
            <person name="Sanders W.S."/>
            <person name="Peterson D.G."/>
            <person name="Scheffler J.A."/>
            <person name="Scheffler B.E."/>
            <person name="Wendel J.F."/>
        </authorList>
    </citation>
    <scope>NUCLEOTIDE SEQUENCE</scope>
    <source>
        <strain evidence="10">8</strain>
        <tissue evidence="10">Leaf</tissue>
    </source>
</reference>
<feature type="domain" description="OVATE" evidence="8">
    <location>
        <begin position="229"/>
        <end position="288"/>
    </location>
</feature>
<dbReference type="Proteomes" id="UP000032304">
    <property type="component" value="Chromosome 6"/>
</dbReference>
<keyword evidence="3 6" id="KW-0805">Transcription regulation</keyword>
<evidence type="ECO:0000313" key="9">
    <source>
        <dbReference type="EMBL" id="KJB38050.1"/>
    </source>
</evidence>
<accession>A0A0D2T3B1</accession>
<dbReference type="OMA" id="EMIEQNN"/>
<dbReference type="GO" id="GO:0003677">
    <property type="term" value="F:DNA binding"/>
    <property type="evidence" value="ECO:0007669"/>
    <property type="project" value="InterPro"/>
</dbReference>
<name>A0A0D2T3B1_GOSRA</name>
<evidence type="ECO:0000313" key="12">
    <source>
        <dbReference type="Proteomes" id="UP000593578"/>
    </source>
</evidence>
<comment type="function">
    <text evidence="6">Transcriptional repressor that regulates multiple aspects of plant growth and development.</text>
</comment>
<comment type="subcellular location">
    <subcellularLocation>
        <location evidence="1 6">Nucleus</location>
    </subcellularLocation>
</comment>
<reference evidence="10 12" key="2">
    <citation type="journal article" date="2019" name="Genome Biol. Evol.">
        <title>Insights into the evolution of the New World diploid cottons (Gossypium, subgenus Houzingenia) based on genome sequencing.</title>
        <authorList>
            <person name="Grover C.E."/>
            <person name="Arick M.A. 2nd"/>
            <person name="Thrash A."/>
            <person name="Conover J.L."/>
            <person name="Sanders W.S."/>
            <person name="Peterson D.G."/>
            <person name="Frelichowski J.E."/>
            <person name="Scheffler J.A."/>
            <person name="Scheffler B.E."/>
            <person name="Wendel J.F."/>
        </authorList>
    </citation>
    <scope>NUCLEOTIDE SEQUENCE [LARGE SCALE GENOMIC DNA]</scope>
    <source>
        <strain evidence="10">8</strain>
        <tissue evidence="10">Leaf</tissue>
    </source>
</reference>
<evidence type="ECO:0000259" key="8">
    <source>
        <dbReference type="PROSITE" id="PS51754"/>
    </source>
</evidence>
<keyword evidence="2 6" id="KW-0678">Repressor</keyword>
<dbReference type="Pfam" id="PF13724">
    <property type="entry name" value="DNA_binding_2"/>
    <property type="match status" value="1"/>
</dbReference>
<dbReference type="PANTHER" id="PTHR33057">
    <property type="entry name" value="TRANSCRIPTION REPRESSOR OFP7-RELATED"/>
    <property type="match status" value="1"/>
</dbReference>
<dbReference type="Pfam" id="PF04844">
    <property type="entry name" value="Ovate"/>
    <property type="match status" value="1"/>
</dbReference>
<dbReference type="NCBIfam" id="TIGR01568">
    <property type="entry name" value="A_thal_3678"/>
    <property type="match status" value="1"/>
</dbReference>
<keyword evidence="5 6" id="KW-0539">Nucleus</keyword>